<keyword evidence="2" id="KW-1185">Reference proteome</keyword>
<dbReference type="AlphaFoldDB" id="A0A016RTJ0"/>
<protein>
    <submittedName>
        <fullName evidence="1">Uncharacterized protein</fullName>
    </submittedName>
</protein>
<comment type="caution">
    <text evidence="1">The sequence shown here is derived from an EMBL/GenBank/DDBJ whole genome shotgun (WGS) entry which is preliminary data.</text>
</comment>
<reference evidence="2" key="1">
    <citation type="journal article" date="2015" name="Nat. Genet.">
        <title>The genome and transcriptome of the zoonotic hookworm Ancylostoma ceylanicum identify infection-specific gene families.</title>
        <authorList>
            <person name="Schwarz E.M."/>
            <person name="Hu Y."/>
            <person name="Antoshechkin I."/>
            <person name="Miller M.M."/>
            <person name="Sternberg P.W."/>
            <person name="Aroian R.V."/>
        </authorList>
    </citation>
    <scope>NUCLEOTIDE SEQUENCE</scope>
    <source>
        <strain evidence="2">HY135</strain>
    </source>
</reference>
<proteinExistence type="predicted"/>
<dbReference type="Proteomes" id="UP000024635">
    <property type="component" value="Unassembled WGS sequence"/>
</dbReference>
<name>A0A016RTJ0_9BILA</name>
<evidence type="ECO:0000313" key="1">
    <source>
        <dbReference type="EMBL" id="EYB81304.1"/>
    </source>
</evidence>
<sequence>MRYFPPKAAAAACPEVPFPYHVSTALRRAFIKAARSFTWVNFASSLRSDNSAPLVAHGSMMPPFLMMSPVHEAVQPSTTVPSGLSAPPSIRCRRQGALRVSRPVY</sequence>
<gene>
    <name evidence="1" type="primary">Acey_s0387.g469</name>
    <name evidence="1" type="ORF">Y032_0387g469</name>
</gene>
<accession>A0A016RTJ0</accession>
<dbReference type="EMBL" id="JARK01001723">
    <property type="protein sequence ID" value="EYB81304.1"/>
    <property type="molecule type" value="Genomic_DNA"/>
</dbReference>
<organism evidence="1 2">
    <name type="scientific">Ancylostoma ceylanicum</name>
    <dbReference type="NCBI Taxonomy" id="53326"/>
    <lineage>
        <taxon>Eukaryota</taxon>
        <taxon>Metazoa</taxon>
        <taxon>Ecdysozoa</taxon>
        <taxon>Nematoda</taxon>
        <taxon>Chromadorea</taxon>
        <taxon>Rhabditida</taxon>
        <taxon>Rhabditina</taxon>
        <taxon>Rhabditomorpha</taxon>
        <taxon>Strongyloidea</taxon>
        <taxon>Ancylostomatidae</taxon>
        <taxon>Ancylostomatinae</taxon>
        <taxon>Ancylostoma</taxon>
    </lineage>
</organism>
<evidence type="ECO:0000313" key="2">
    <source>
        <dbReference type="Proteomes" id="UP000024635"/>
    </source>
</evidence>